<dbReference type="RefSeq" id="WP_338436286.1">
    <property type="nucleotide sequence ID" value="NZ_JAUYVH010000003.1"/>
</dbReference>
<dbReference type="InterPro" id="IPR003018">
    <property type="entry name" value="GAF"/>
</dbReference>
<name>A0ABU1BMZ2_9BURK</name>
<keyword evidence="3" id="KW-1185">Reference proteome</keyword>
<feature type="domain" description="GAF" evidence="1">
    <location>
        <begin position="45"/>
        <end position="180"/>
    </location>
</feature>
<dbReference type="Pfam" id="PF13185">
    <property type="entry name" value="GAF_2"/>
    <property type="match status" value="1"/>
</dbReference>
<dbReference type="Gene3D" id="3.30.450.40">
    <property type="match status" value="1"/>
</dbReference>
<reference evidence="2 3" key="1">
    <citation type="submission" date="2023-08" db="EMBL/GenBank/DDBJ databases">
        <title>Oxalobacteraceae gen .nov., isolated from river sludge outside the plant.</title>
        <authorList>
            <person name="Zhao S.Y."/>
        </authorList>
    </citation>
    <scope>NUCLEOTIDE SEQUENCE [LARGE SCALE GENOMIC DNA]</scope>
    <source>
        <strain evidence="2 3">R-40</strain>
    </source>
</reference>
<gene>
    <name evidence="2" type="ORF">Q8A64_08065</name>
</gene>
<evidence type="ECO:0000313" key="2">
    <source>
        <dbReference type="EMBL" id="MDQ9170365.1"/>
    </source>
</evidence>
<dbReference type="InterPro" id="IPR029016">
    <property type="entry name" value="GAF-like_dom_sf"/>
</dbReference>
<dbReference type="EMBL" id="JAUYVH010000003">
    <property type="protein sequence ID" value="MDQ9170365.1"/>
    <property type="molecule type" value="Genomic_DNA"/>
</dbReference>
<evidence type="ECO:0000313" key="3">
    <source>
        <dbReference type="Proteomes" id="UP001225596"/>
    </source>
</evidence>
<organism evidence="2 3">
    <name type="scientific">Keguizhuia sedimenti</name>
    <dbReference type="NCBI Taxonomy" id="3064264"/>
    <lineage>
        <taxon>Bacteria</taxon>
        <taxon>Pseudomonadati</taxon>
        <taxon>Pseudomonadota</taxon>
        <taxon>Betaproteobacteria</taxon>
        <taxon>Burkholderiales</taxon>
        <taxon>Oxalobacteraceae</taxon>
        <taxon>Keguizhuia</taxon>
    </lineage>
</organism>
<accession>A0ABU1BMZ2</accession>
<sequence>MSSNIQIHDIVITEQLSDRSYRNRNADLEKQAFQQLAKQSSYGAQAILNALCDLTLSLCDADSSGVSLLQVVDGEDGFTWNAMAGSMASYVGGRAPRHHSPCGYCLERGAAQLYSYPERFFEWMRLVGKPIVEGMVIPLYGKDKNAIGTIWMISHRDGHQFDRYDLQIISIFANHASAALRMQELY</sequence>
<dbReference type="Proteomes" id="UP001225596">
    <property type="component" value="Unassembled WGS sequence"/>
</dbReference>
<dbReference type="SUPFAM" id="SSF55781">
    <property type="entry name" value="GAF domain-like"/>
    <property type="match status" value="1"/>
</dbReference>
<proteinExistence type="predicted"/>
<protein>
    <submittedName>
        <fullName evidence="2">GAF domain-containing protein</fullName>
    </submittedName>
</protein>
<evidence type="ECO:0000259" key="1">
    <source>
        <dbReference type="Pfam" id="PF13185"/>
    </source>
</evidence>
<comment type="caution">
    <text evidence="2">The sequence shown here is derived from an EMBL/GenBank/DDBJ whole genome shotgun (WGS) entry which is preliminary data.</text>
</comment>